<accession>D8T8W4</accession>
<evidence type="ECO:0000256" key="2">
    <source>
        <dbReference type="ARBA" id="ARBA00022692"/>
    </source>
</evidence>
<dbReference type="InterPro" id="IPR010658">
    <property type="entry name" value="Nodulin-like"/>
</dbReference>
<dbReference type="FunCoup" id="D8T8W4">
    <property type="interactions" value="613"/>
</dbReference>
<feature type="domain" description="Nodulin-like" evidence="6">
    <location>
        <begin position="2"/>
        <end position="251"/>
    </location>
</feature>
<comment type="subcellular location">
    <subcellularLocation>
        <location evidence="1">Membrane</location>
        <topology evidence="1">Multi-pass membrane protein</topology>
    </subcellularLocation>
</comment>
<feature type="transmembrane region" description="Helical" evidence="5">
    <location>
        <begin position="84"/>
        <end position="106"/>
    </location>
</feature>
<feature type="transmembrane region" description="Helical" evidence="5">
    <location>
        <begin position="477"/>
        <end position="501"/>
    </location>
</feature>
<feature type="transmembrane region" description="Helical" evidence="5">
    <location>
        <begin position="351"/>
        <end position="369"/>
    </location>
</feature>
<feature type="domain" description="NFD4 C-terminal" evidence="7">
    <location>
        <begin position="342"/>
        <end position="554"/>
    </location>
</feature>
<evidence type="ECO:0000256" key="3">
    <source>
        <dbReference type="ARBA" id="ARBA00022989"/>
    </source>
</evidence>
<keyword evidence="2 5" id="KW-0812">Transmembrane</keyword>
<dbReference type="OMA" id="YLMSVML"/>
<dbReference type="PANTHER" id="PTHR21576">
    <property type="entry name" value="UNCHARACTERIZED NODULIN-LIKE PROTEIN"/>
    <property type="match status" value="1"/>
</dbReference>
<feature type="transmembrane region" description="Helical" evidence="5">
    <location>
        <begin position="162"/>
        <end position="182"/>
    </location>
</feature>
<dbReference type="HOGENOM" id="CLU_021715_1_0_1"/>
<dbReference type="STRING" id="88036.D8T8W4"/>
<feature type="transmembrane region" description="Helical" evidence="5">
    <location>
        <begin position="234"/>
        <end position="253"/>
    </location>
</feature>
<evidence type="ECO:0000256" key="4">
    <source>
        <dbReference type="ARBA" id="ARBA00023136"/>
    </source>
</evidence>
<dbReference type="Pfam" id="PF06813">
    <property type="entry name" value="Nodulin-like"/>
    <property type="match status" value="1"/>
</dbReference>
<feature type="transmembrane region" description="Helical" evidence="5">
    <location>
        <begin position="203"/>
        <end position="222"/>
    </location>
</feature>
<evidence type="ECO:0000259" key="6">
    <source>
        <dbReference type="Pfam" id="PF06813"/>
    </source>
</evidence>
<name>D8T8W4_SELML</name>
<dbReference type="PANTHER" id="PTHR21576:SF73">
    <property type="entry name" value="F1C9.29 PROTEIN-RELATED"/>
    <property type="match status" value="1"/>
</dbReference>
<evidence type="ECO:0000313" key="9">
    <source>
        <dbReference type="Proteomes" id="UP000001514"/>
    </source>
</evidence>
<feature type="non-terminal residue" evidence="8">
    <location>
        <position position="1"/>
    </location>
</feature>
<organism evidence="9">
    <name type="scientific">Selaginella moellendorffii</name>
    <name type="common">Spikemoss</name>
    <dbReference type="NCBI Taxonomy" id="88036"/>
    <lineage>
        <taxon>Eukaryota</taxon>
        <taxon>Viridiplantae</taxon>
        <taxon>Streptophyta</taxon>
        <taxon>Embryophyta</taxon>
        <taxon>Tracheophyta</taxon>
        <taxon>Lycopodiopsida</taxon>
        <taxon>Selaginellales</taxon>
        <taxon>Selaginellaceae</taxon>
        <taxon>Selaginella</taxon>
    </lineage>
</organism>
<sequence length="563" mass="61149">SRWLVLVASMWLQACGGVGYIYGSYSPVIKARLLYNQRQMNTLAVAKNIGGSVGIFAGSLSTVLPPWGLILLGGFQNLVGYGGIWLLVTSLALPSPLWLMCVLIMIGTNEESYYNTVSLVSAVRNFPRNRGPVVGILKGFSGLCGAIFTLAYGALLAPHQEAFILLVAVTPIIVGVIVMPIIRPLESSGITQDTKDESENMGFIYNLCLVIAAYLLVVLLIIDLLDVSKLVTGIFYLGLLLLLVFPLVIPLKLEFFKGGADAKLVEPLIPEAAGSSDSNKSAGYESSFSELEDEKRASRSLPEPLFKLKLARMRSDLYKAVAEGAVKVKRRQGPRRGEDFTLRQALMKADFLLMVGILFCGCGSGLTAIDNLGQMGQAQGYENAHMFVSMISIWNFLGRVAGGFVSEWIVREYAYPRPCVLAVAQLLMAFGHLFYATAWPLSLYVGSLLVGLSYGMHWAAFPSAVSELFGLKNFGSFYNFLTVSIPLGTILFSGVLAGSVYDNEAAKQLHGRPEDFKDGLLCEGAVCFRLTFLILMGVCIFGFGLCMLLVKRTVPVYAGLYGK</sequence>
<keyword evidence="3 5" id="KW-1133">Transmembrane helix</keyword>
<dbReference type="InParanoid" id="D8T8W4"/>
<dbReference type="InterPro" id="IPR036259">
    <property type="entry name" value="MFS_trans_sf"/>
</dbReference>
<evidence type="ECO:0000313" key="8">
    <source>
        <dbReference type="EMBL" id="EFJ06899.1"/>
    </source>
</evidence>
<feature type="transmembrane region" description="Helical" evidence="5">
    <location>
        <begin position="384"/>
        <end position="406"/>
    </location>
</feature>
<dbReference type="AlphaFoldDB" id="D8T8W4"/>
<dbReference type="SUPFAM" id="SSF103473">
    <property type="entry name" value="MFS general substrate transporter"/>
    <property type="match status" value="1"/>
</dbReference>
<feature type="non-terminal residue" evidence="8">
    <location>
        <position position="563"/>
    </location>
</feature>
<feature type="transmembrane region" description="Helical" evidence="5">
    <location>
        <begin position="6"/>
        <end position="23"/>
    </location>
</feature>
<dbReference type="KEGG" id="smo:SELMODRAFT_42415"/>
<reference evidence="8 9" key="1">
    <citation type="journal article" date="2011" name="Science">
        <title>The Selaginella genome identifies genetic changes associated with the evolution of vascular plants.</title>
        <authorList>
            <person name="Banks J.A."/>
            <person name="Nishiyama T."/>
            <person name="Hasebe M."/>
            <person name="Bowman J.L."/>
            <person name="Gribskov M."/>
            <person name="dePamphilis C."/>
            <person name="Albert V.A."/>
            <person name="Aono N."/>
            <person name="Aoyama T."/>
            <person name="Ambrose B.A."/>
            <person name="Ashton N.W."/>
            <person name="Axtell M.J."/>
            <person name="Barker E."/>
            <person name="Barker M.S."/>
            <person name="Bennetzen J.L."/>
            <person name="Bonawitz N.D."/>
            <person name="Chapple C."/>
            <person name="Cheng C."/>
            <person name="Correa L.G."/>
            <person name="Dacre M."/>
            <person name="DeBarry J."/>
            <person name="Dreyer I."/>
            <person name="Elias M."/>
            <person name="Engstrom E.M."/>
            <person name="Estelle M."/>
            <person name="Feng L."/>
            <person name="Finet C."/>
            <person name="Floyd S.K."/>
            <person name="Frommer W.B."/>
            <person name="Fujita T."/>
            <person name="Gramzow L."/>
            <person name="Gutensohn M."/>
            <person name="Harholt J."/>
            <person name="Hattori M."/>
            <person name="Heyl A."/>
            <person name="Hirai T."/>
            <person name="Hiwatashi Y."/>
            <person name="Ishikawa M."/>
            <person name="Iwata M."/>
            <person name="Karol K.G."/>
            <person name="Koehler B."/>
            <person name="Kolukisaoglu U."/>
            <person name="Kubo M."/>
            <person name="Kurata T."/>
            <person name="Lalonde S."/>
            <person name="Li K."/>
            <person name="Li Y."/>
            <person name="Litt A."/>
            <person name="Lyons E."/>
            <person name="Manning G."/>
            <person name="Maruyama T."/>
            <person name="Michael T.P."/>
            <person name="Mikami K."/>
            <person name="Miyazaki S."/>
            <person name="Morinaga S."/>
            <person name="Murata T."/>
            <person name="Mueller-Roeber B."/>
            <person name="Nelson D.R."/>
            <person name="Obara M."/>
            <person name="Oguri Y."/>
            <person name="Olmstead R.G."/>
            <person name="Onodera N."/>
            <person name="Petersen B.L."/>
            <person name="Pils B."/>
            <person name="Prigge M."/>
            <person name="Rensing S.A."/>
            <person name="Riano-Pachon D.M."/>
            <person name="Roberts A.W."/>
            <person name="Sato Y."/>
            <person name="Scheller H.V."/>
            <person name="Schulz B."/>
            <person name="Schulz C."/>
            <person name="Shakirov E.V."/>
            <person name="Shibagaki N."/>
            <person name="Shinohara N."/>
            <person name="Shippen D.E."/>
            <person name="Soerensen I."/>
            <person name="Sotooka R."/>
            <person name="Sugimoto N."/>
            <person name="Sugita M."/>
            <person name="Sumikawa N."/>
            <person name="Tanurdzic M."/>
            <person name="Theissen G."/>
            <person name="Ulvskov P."/>
            <person name="Wakazuki S."/>
            <person name="Weng J.K."/>
            <person name="Willats W.W."/>
            <person name="Wipf D."/>
            <person name="Wolf P.G."/>
            <person name="Yang L."/>
            <person name="Zimmer A.D."/>
            <person name="Zhu Q."/>
            <person name="Mitros T."/>
            <person name="Hellsten U."/>
            <person name="Loque D."/>
            <person name="Otillar R."/>
            <person name="Salamov A."/>
            <person name="Schmutz J."/>
            <person name="Shapiro H."/>
            <person name="Lindquist E."/>
            <person name="Lucas S."/>
            <person name="Rokhsar D."/>
            <person name="Grigoriev I.V."/>
        </authorList>
    </citation>
    <scope>NUCLEOTIDE SEQUENCE [LARGE SCALE GENOMIC DNA]</scope>
</reference>
<gene>
    <name evidence="8" type="ORF">SELMODRAFT_42415</name>
</gene>
<feature type="transmembrane region" description="Helical" evidence="5">
    <location>
        <begin position="441"/>
        <end position="465"/>
    </location>
</feature>
<feature type="transmembrane region" description="Helical" evidence="5">
    <location>
        <begin position="530"/>
        <end position="550"/>
    </location>
</feature>
<dbReference type="Pfam" id="PF23262">
    <property type="entry name" value="NFD4_C"/>
    <property type="match status" value="1"/>
</dbReference>
<evidence type="ECO:0000256" key="1">
    <source>
        <dbReference type="ARBA" id="ARBA00004141"/>
    </source>
</evidence>
<dbReference type="Proteomes" id="UP000001514">
    <property type="component" value="Unassembled WGS sequence"/>
</dbReference>
<dbReference type="eggNOG" id="ENOG502QSPA">
    <property type="taxonomic scope" value="Eukaryota"/>
</dbReference>
<dbReference type="InterPro" id="IPR056555">
    <property type="entry name" value="NFD4_C"/>
</dbReference>
<dbReference type="GO" id="GO:0016020">
    <property type="term" value="C:membrane"/>
    <property type="evidence" value="ECO:0000318"/>
    <property type="project" value="GO_Central"/>
</dbReference>
<feature type="transmembrane region" description="Helical" evidence="5">
    <location>
        <begin position="44"/>
        <end position="64"/>
    </location>
</feature>
<dbReference type="CDD" id="cd17354">
    <property type="entry name" value="MFS_Mch1p_like"/>
    <property type="match status" value="1"/>
</dbReference>
<keyword evidence="4 5" id="KW-0472">Membrane</keyword>
<feature type="transmembrane region" description="Helical" evidence="5">
    <location>
        <begin position="418"/>
        <end position="435"/>
    </location>
</feature>
<feature type="transmembrane region" description="Helical" evidence="5">
    <location>
        <begin position="133"/>
        <end position="156"/>
    </location>
</feature>
<protein>
    <submittedName>
        <fullName evidence="8">Uncharacterized protein</fullName>
    </submittedName>
</protein>
<dbReference type="Gene3D" id="1.20.1250.20">
    <property type="entry name" value="MFS general substrate transporter like domains"/>
    <property type="match status" value="1"/>
</dbReference>
<proteinExistence type="predicted"/>
<dbReference type="Gramene" id="EFJ06899">
    <property type="protein sequence ID" value="EFJ06899"/>
    <property type="gene ID" value="SELMODRAFT_42415"/>
</dbReference>
<keyword evidence="9" id="KW-1185">Reference proteome</keyword>
<evidence type="ECO:0000256" key="5">
    <source>
        <dbReference type="SAM" id="Phobius"/>
    </source>
</evidence>
<dbReference type="EMBL" id="GL377692">
    <property type="protein sequence ID" value="EFJ06899.1"/>
    <property type="molecule type" value="Genomic_DNA"/>
</dbReference>
<evidence type="ECO:0000259" key="7">
    <source>
        <dbReference type="Pfam" id="PF23262"/>
    </source>
</evidence>